<comment type="caution">
    <text evidence="2">The sequence shown here is derived from an EMBL/GenBank/DDBJ whole genome shotgun (WGS) entry which is preliminary data.</text>
</comment>
<evidence type="ECO:0000313" key="2">
    <source>
        <dbReference type="EMBL" id="KAK3358165.1"/>
    </source>
</evidence>
<protein>
    <submittedName>
        <fullName evidence="2">Uncharacterized protein</fullName>
    </submittedName>
</protein>
<reference evidence="2" key="1">
    <citation type="journal article" date="2023" name="Mol. Phylogenet. Evol.">
        <title>Genome-scale phylogeny and comparative genomics of the fungal order Sordariales.</title>
        <authorList>
            <person name="Hensen N."/>
            <person name="Bonometti L."/>
            <person name="Westerberg I."/>
            <person name="Brannstrom I.O."/>
            <person name="Guillou S."/>
            <person name="Cros-Aarteil S."/>
            <person name="Calhoun S."/>
            <person name="Haridas S."/>
            <person name="Kuo A."/>
            <person name="Mondo S."/>
            <person name="Pangilinan J."/>
            <person name="Riley R."/>
            <person name="LaButti K."/>
            <person name="Andreopoulos B."/>
            <person name="Lipzen A."/>
            <person name="Chen C."/>
            <person name="Yan M."/>
            <person name="Daum C."/>
            <person name="Ng V."/>
            <person name="Clum A."/>
            <person name="Steindorff A."/>
            <person name="Ohm R.A."/>
            <person name="Martin F."/>
            <person name="Silar P."/>
            <person name="Natvig D.O."/>
            <person name="Lalanne C."/>
            <person name="Gautier V."/>
            <person name="Ament-Velasquez S.L."/>
            <person name="Kruys A."/>
            <person name="Hutchinson M.I."/>
            <person name="Powell A.J."/>
            <person name="Barry K."/>
            <person name="Miller A.N."/>
            <person name="Grigoriev I.V."/>
            <person name="Debuchy R."/>
            <person name="Gladieux P."/>
            <person name="Hiltunen Thoren M."/>
            <person name="Johannesson H."/>
        </authorList>
    </citation>
    <scope>NUCLEOTIDE SEQUENCE</scope>
    <source>
        <strain evidence="2">CBS 955.72</strain>
    </source>
</reference>
<proteinExistence type="predicted"/>
<evidence type="ECO:0000313" key="3">
    <source>
        <dbReference type="Proteomes" id="UP001275084"/>
    </source>
</evidence>
<reference evidence="2" key="2">
    <citation type="submission" date="2023-06" db="EMBL/GenBank/DDBJ databases">
        <authorList>
            <consortium name="Lawrence Berkeley National Laboratory"/>
            <person name="Haridas S."/>
            <person name="Hensen N."/>
            <person name="Bonometti L."/>
            <person name="Westerberg I."/>
            <person name="Brannstrom I.O."/>
            <person name="Guillou S."/>
            <person name="Cros-Aarteil S."/>
            <person name="Calhoun S."/>
            <person name="Kuo A."/>
            <person name="Mondo S."/>
            <person name="Pangilinan J."/>
            <person name="Riley R."/>
            <person name="Labutti K."/>
            <person name="Andreopoulos B."/>
            <person name="Lipzen A."/>
            <person name="Chen C."/>
            <person name="Yanf M."/>
            <person name="Daum C."/>
            <person name="Ng V."/>
            <person name="Clum A."/>
            <person name="Steindorff A."/>
            <person name="Ohm R."/>
            <person name="Martin F."/>
            <person name="Silar P."/>
            <person name="Natvig D."/>
            <person name="Lalanne C."/>
            <person name="Gautier V."/>
            <person name="Ament-Velasquez S.L."/>
            <person name="Kruys A."/>
            <person name="Hutchinson M.I."/>
            <person name="Powell A.J."/>
            <person name="Barry K."/>
            <person name="Miller A.N."/>
            <person name="Grigoriev I.V."/>
            <person name="Debuchy R."/>
            <person name="Gladieux P."/>
            <person name="Thoren M.H."/>
            <person name="Johannesson H."/>
        </authorList>
    </citation>
    <scope>NUCLEOTIDE SEQUENCE</scope>
    <source>
        <strain evidence="2">CBS 955.72</strain>
    </source>
</reference>
<accession>A0AAJ0MGU5</accession>
<feature type="non-terminal residue" evidence="2">
    <location>
        <position position="1"/>
    </location>
</feature>
<organism evidence="2 3">
    <name type="scientific">Lasiosphaeria hispida</name>
    <dbReference type="NCBI Taxonomy" id="260671"/>
    <lineage>
        <taxon>Eukaryota</taxon>
        <taxon>Fungi</taxon>
        <taxon>Dikarya</taxon>
        <taxon>Ascomycota</taxon>
        <taxon>Pezizomycotina</taxon>
        <taxon>Sordariomycetes</taxon>
        <taxon>Sordariomycetidae</taxon>
        <taxon>Sordariales</taxon>
        <taxon>Lasiosphaeriaceae</taxon>
        <taxon>Lasiosphaeria</taxon>
    </lineage>
</organism>
<dbReference type="EMBL" id="JAUIQD010000003">
    <property type="protein sequence ID" value="KAK3358165.1"/>
    <property type="molecule type" value="Genomic_DNA"/>
</dbReference>
<dbReference type="Proteomes" id="UP001275084">
    <property type="component" value="Unassembled WGS sequence"/>
</dbReference>
<sequence length="242" mass="26841">VLARNSSPPSSATPCGVSQKARALPVTPHLTGIAAVSLHDGRPQCLWHSVEAKSSRRCCATSLESNALTTTRTPQIACREAGRRREGRITSRDPLHLYLGLTVEISCFCTTKRDTREPTPAPLWNPAQHQTPEKPPLRPWASVRCPLATSWQRRVQSSQNLVMRPTWPCRQPLSWQRTLASLTAVLAMCPSPLQQGQTMTGGIGAGTGDRPHPHRGIFWSPSRTTYLRKVVGPVRRSLWMKY</sequence>
<dbReference type="AlphaFoldDB" id="A0AAJ0MGU5"/>
<keyword evidence="3" id="KW-1185">Reference proteome</keyword>
<gene>
    <name evidence="2" type="ORF">B0T25DRAFT_605687</name>
</gene>
<evidence type="ECO:0000256" key="1">
    <source>
        <dbReference type="SAM" id="MobiDB-lite"/>
    </source>
</evidence>
<feature type="region of interest" description="Disordered" evidence="1">
    <location>
        <begin position="117"/>
        <end position="137"/>
    </location>
</feature>
<name>A0AAJ0MGU5_9PEZI</name>